<dbReference type="SUPFAM" id="SSF47757">
    <property type="entry name" value="Chemotaxis receptor methyltransferase CheR, N-terminal domain"/>
    <property type="match status" value="1"/>
</dbReference>
<dbReference type="EMBL" id="CP034086">
    <property type="protein sequence ID" value="AZG75466.1"/>
    <property type="molecule type" value="Genomic_DNA"/>
</dbReference>
<dbReference type="KEGG" id="mros:EHO51_01170"/>
<dbReference type="InterPro" id="IPR050903">
    <property type="entry name" value="Bact_Chemotaxis_MeTrfase"/>
</dbReference>
<gene>
    <name evidence="1" type="ORF">EHO51_01170</name>
</gene>
<accession>A0A3G8M0M4</accession>
<dbReference type="AlphaFoldDB" id="A0A3G8M0M4"/>
<protein>
    <submittedName>
        <fullName evidence="1">Uncharacterized protein</fullName>
    </submittedName>
</protein>
<reference evidence="1 2" key="1">
    <citation type="submission" date="2018-11" db="EMBL/GenBank/DDBJ databases">
        <title>Genome squencing of methanotrophic bacteria isolated from alkaline groundwater in Korea.</title>
        <authorList>
            <person name="Nguyen L.N."/>
        </authorList>
    </citation>
    <scope>NUCLEOTIDE SEQUENCE [LARGE SCALE GENOMIC DNA]</scope>
    <source>
        <strain evidence="1 2">GW6</strain>
    </source>
</reference>
<dbReference type="PANTHER" id="PTHR24422:SF27">
    <property type="entry name" value="PROTEIN-GLUTAMATE O-METHYLTRANSFERASE"/>
    <property type="match status" value="1"/>
</dbReference>
<evidence type="ECO:0000313" key="2">
    <source>
        <dbReference type="Proteomes" id="UP000273982"/>
    </source>
</evidence>
<dbReference type="PANTHER" id="PTHR24422">
    <property type="entry name" value="CHEMOTAXIS PROTEIN METHYLTRANSFERASE"/>
    <property type="match status" value="1"/>
</dbReference>
<dbReference type="Proteomes" id="UP000273982">
    <property type="component" value="Chromosome"/>
</dbReference>
<organism evidence="1 2">
    <name type="scientific">Methylocystis rosea</name>
    <dbReference type="NCBI Taxonomy" id="173366"/>
    <lineage>
        <taxon>Bacteria</taxon>
        <taxon>Pseudomonadati</taxon>
        <taxon>Pseudomonadota</taxon>
        <taxon>Alphaproteobacteria</taxon>
        <taxon>Hyphomicrobiales</taxon>
        <taxon>Methylocystaceae</taxon>
        <taxon>Methylocystis</taxon>
    </lineage>
</organism>
<sequence length="161" mass="18373">MCDRHSGCRAWQRRHDFSGRKKRTFIRRVHRGMQINHCDSLRAYGEFLQRDHQESARLFAILLINVTSFFRDAEAFDALEKIVVPRFFSYGAVSLKEVVRRRSRPISPRAASCLPFETIDHAAAQDCKRWQTLDELPTNAVAIEQSGACFGRSVFGGGAGR</sequence>
<proteinExistence type="predicted"/>
<evidence type="ECO:0000313" key="1">
    <source>
        <dbReference type="EMBL" id="AZG75466.1"/>
    </source>
</evidence>
<name>A0A3G8M0M4_9HYPH</name>